<evidence type="ECO:0000256" key="2">
    <source>
        <dbReference type="SAM" id="SignalP"/>
    </source>
</evidence>
<gene>
    <name evidence="3" type="ORF">QVD17_34928</name>
</gene>
<accession>A0AAD8NER4</accession>
<reference evidence="3" key="1">
    <citation type="journal article" date="2023" name="bioRxiv">
        <title>Improved chromosome-level genome assembly for marigold (Tagetes erecta).</title>
        <authorList>
            <person name="Jiang F."/>
            <person name="Yuan L."/>
            <person name="Wang S."/>
            <person name="Wang H."/>
            <person name="Xu D."/>
            <person name="Wang A."/>
            <person name="Fan W."/>
        </authorList>
    </citation>
    <scope>NUCLEOTIDE SEQUENCE</scope>
    <source>
        <strain evidence="3">WSJ</strain>
        <tissue evidence="3">Leaf</tissue>
    </source>
</reference>
<keyword evidence="4" id="KW-1185">Reference proteome</keyword>
<dbReference type="AlphaFoldDB" id="A0AAD8NER4"/>
<evidence type="ECO:0000256" key="1">
    <source>
        <dbReference type="SAM" id="Phobius"/>
    </source>
</evidence>
<feature type="chain" id="PRO_5042247216" evidence="2">
    <location>
        <begin position="21"/>
        <end position="103"/>
    </location>
</feature>
<name>A0AAD8NER4_TARER</name>
<sequence length="103" mass="11710">MKVQMLVLFFLLLCAQFLSTMSLESKEEKTPINVNVNDFSKEDGLMQHKKFSSKVSKAKGSNGGQNDHAKKNNAISMFMKPRTYVQDVGIGVIVLWMIFVFKF</sequence>
<protein>
    <submittedName>
        <fullName evidence="3">Uncharacterized protein</fullName>
    </submittedName>
</protein>
<proteinExistence type="predicted"/>
<evidence type="ECO:0000313" key="4">
    <source>
        <dbReference type="Proteomes" id="UP001229421"/>
    </source>
</evidence>
<keyword evidence="1" id="KW-0812">Transmembrane</keyword>
<keyword evidence="2" id="KW-0732">Signal</keyword>
<keyword evidence="1" id="KW-1133">Transmembrane helix</keyword>
<dbReference type="EMBL" id="JAUHHV010000009">
    <property type="protein sequence ID" value="KAK1413160.1"/>
    <property type="molecule type" value="Genomic_DNA"/>
</dbReference>
<dbReference type="Proteomes" id="UP001229421">
    <property type="component" value="Unassembled WGS sequence"/>
</dbReference>
<feature type="transmembrane region" description="Helical" evidence="1">
    <location>
        <begin position="84"/>
        <end position="101"/>
    </location>
</feature>
<keyword evidence="1" id="KW-0472">Membrane</keyword>
<evidence type="ECO:0000313" key="3">
    <source>
        <dbReference type="EMBL" id="KAK1413160.1"/>
    </source>
</evidence>
<comment type="caution">
    <text evidence="3">The sequence shown here is derived from an EMBL/GenBank/DDBJ whole genome shotgun (WGS) entry which is preliminary data.</text>
</comment>
<organism evidence="3 4">
    <name type="scientific">Tagetes erecta</name>
    <name type="common">African marigold</name>
    <dbReference type="NCBI Taxonomy" id="13708"/>
    <lineage>
        <taxon>Eukaryota</taxon>
        <taxon>Viridiplantae</taxon>
        <taxon>Streptophyta</taxon>
        <taxon>Embryophyta</taxon>
        <taxon>Tracheophyta</taxon>
        <taxon>Spermatophyta</taxon>
        <taxon>Magnoliopsida</taxon>
        <taxon>eudicotyledons</taxon>
        <taxon>Gunneridae</taxon>
        <taxon>Pentapetalae</taxon>
        <taxon>asterids</taxon>
        <taxon>campanulids</taxon>
        <taxon>Asterales</taxon>
        <taxon>Asteraceae</taxon>
        <taxon>Asteroideae</taxon>
        <taxon>Heliantheae alliance</taxon>
        <taxon>Tageteae</taxon>
        <taxon>Tagetes</taxon>
    </lineage>
</organism>
<feature type="signal peptide" evidence="2">
    <location>
        <begin position="1"/>
        <end position="20"/>
    </location>
</feature>